<proteinExistence type="predicted"/>
<gene>
    <name evidence="1" type="ORF">ETE60_00830</name>
</gene>
<accession>A0A483LRL1</accession>
<dbReference type="EMBL" id="SDCR01000001">
    <property type="protein sequence ID" value="TCX77484.1"/>
    <property type="molecule type" value="Genomic_DNA"/>
</dbReference>
<organism evidence="1">
    <name type="scientific">Klebsiella pneumoniae</name>
    <dbReference type="NCBI Taxonomy" id="573"/>
    <lineage>
        <taxon>Bacteria</taxon>
        <taxon>Pseudomonadati</taxon>
        <taxon>Pseudomonadota</taxon>
        <taxon>Gammaproteobacteria</taxon>
        <taxon>Enterobacterales</taxon>
        <taxon>Enterobacteriaceae</taxon>
        <taxon>Klebsiella/Raoultella group</taxon>
        <taxon>Klebsiella</taxon>
        <taxon>Klebsiella pneumoniae complex</taxon>
    </lineage>
</organism>
<comment type="caution">
    <text evidence="1">The sequence shown here is derived from an EMBL/GenBank/DDBJ whole genome shotgun (WGS) entry which is preliminary data.</text>
</comment>
<sequence length="99" mass="11349">MKCIPWESWEEDFLREVSATMPAELIAEKLERTIPAIWGKASRMGVRLTYHMKIKPWTAQELSLFKSSTAEEIANVTSRSIYSVRSKRYQLGLLSGANQ</sequence>
<name>A0A483LRL1_KLEPN</name>
<reference evidence="1" key="1">
    <citation type="submission" date="2019-01" db="EMBL/GenBank/DDBJ databases">
        <authorList>
            <person name="Lista F."/>
            <person name="Anselmo A."/>
        </authorList>
    </citation>
    <scope>NUCLEOTIDE SEQUENCE</scope>
    <source>
        <strain evidence="1">5S</strain>
    </source>
</reference>
<dbReference type="AlphaFoldDB" id="A0A483LRL1"/>
<protein>
    <submittedName>
        <fullName evidence="1">Uncharacterized protein</fullName>
    </submittedName>
</protein>
<evidence type="ECO:0000313" key="1">
    <source>
        <dbReference type="EMBL" id="TCX77484.1"/>
    </source>
</evidence>